<dbReference type="Pfam" id="PF10391">
    <property type="entry name" value="DNA_pol_lambd_f"/>
    <property type="match status" value="1"/>
</dbReference>
<evidence type="ECO:0000256" key="5">
    <source>
        <dbReference type="ARBA" id="ARBA00022695"/>
    </source>
</evidence>
<dbReference type="InterPro" id="IPR027421">
    <property type="entry name" value="DNA_pol_lamdba_lyase_dom_sf"/>
</dbReference>
<name>A0ABQ0FTA0_APOSI</name>
<protein>
    <recommendedName>
        <fullName evidence="13">DNA polymerase</fullName>
        <ecNumber evidence="13">2.7.7.7</ecNumber>
    </recommendedName>
</protein>
<feature type="compositionally biased region" description="Acidic residues" evidence="14">
    <location>
        <begin position="205"/>
        <end position="214"/>
    </location>
</feature>
<feature type="domain" description="BRCT" evidence="15">
    <location>
        <begin position="46"/>
        <end position="142"/>
    </location>
</feature>
<evidence type="ECO:0000313" key="17">
    <source>
        <dbReference type="Proteomes" id="UP001623349"/>
    </source>
</evidence>
<comment type="cofactor">
    <cofactor evidence="1">
        <name>Mn(2+)</name>
        <dbReference type="ChEBI" id="CHEBI:29035"/>
    </cofactor>
</comment>
<keyword evidence="17" id="KW-1185">Reference proteome</keyword>
<reference evidence="16 17" key="1">
    <citation type="submission" date="2024-08" db="EMBL/GenBank/DDBJ databases">
        <title>The draft genome of Apodemus speciosus.</title>
        <authorList>
            <person name="Nabeshima K."/>
            <person name="Suzuki S."/>
            <person name="Onuma M."/>
        </authorList>
    </citation>
    <scope>NUCLEOTIDE SEQUENCE [LARGE SCALE GENOMIC DNA]</scope>
    <source>
        <strain evidence="16">IB14-021</strain>
    </source>
</reference>
<dbReference type="InterPro" id="IPR037160">
    <property type="entry name" value="DNA_Pol_thumb_sf"/>
</dbReference>
<evidence type="ECO:0000256" key="7">
    <source>
        <dbReference type="ARBA" id="ARBA00022763"/>
    </source>
</evidence>
<evidence type="ECO:0000256" key="9">
    <source>
        <dbReference type="ARBA" id="ARBA00023125"/>
    </source>
</evidence>
<dbReference type="InterPro" id="IPR022312">
    <property type="entry name" value="DNA_pol_X"/>
</dbReference>
<dbReference type="SUPFAM" id="SSF47802">
    <property type="entry name" value="DNA polymerase beta, N-terminal domain-like"/>
    <property type="match status" value="1"/>
</dbReference>
<dbReference type="Gene3D" id="3.40.50.10190">
    <property type="entry name" value="BRCT domain"/>
    <property type="match status" value="1"/>
</dbReference>
<dbReference type="PRINTS" id="PR00870">
    <property type="entry name" value="DNAPOLXBETA"/>
</dbReference>
<dbReference type="SMART" id="SM00483">
    <property type="entry name" value="POLXc"/>
    <property type="match status" value="1"/>
</dbReference>
<comment type="function">
    <text evidence="13">DNA polymerase that functions in several pathways of DNA repair. Involved in base excision repair (BER) responsible for repair of lesions that give rise to abasic (AP) sites in DNA. Also contributes to DNA double-strand break repair by non-homologous end joining and homologous recombination. Has both template-dependent and template-independent (terminal transferase) DNA polymerase activities. Has also a 5'-deoxyribose-5-phosphate lyase (dRP lyase) activity.</text>
</comment>
<dbReference type="Gene3D" id="3.30.210.10">
    <property type="entry name" value="DNA polymerase, thumb domain"/>
    <property type="match status" value="1"/>
</dbReference>
<keyword evidence="13" id="KW-0539">Nucleus</keyword>
<keyword evidence="10 13" id="KW-0234">DNA repair</keyword>
<organism evidence="16 17">
    <name type="scientific">Apodemus speciosus</name>
    <name type="common">Large Japanese field mouse</name>
    <dbReference type="NCBI Taxonomy" id="105296"/>
    <lineage>
        <taxon>Eukaryota</taxon>
        <taxon>Metazoa</taxon>
        <taxon>Chordata</taxon>
        <taxon>Craniata</taxon>
        <taxon>Vertebrata</taxon>
        <taxon>Euteleostomi</taxon>
        <taxon>Mammalia</taxon>
        <taxon>Eutheria</taxon>
        <taxon>Euarchontoglires</taxon>
        <taxon>Glires</taxon>
        <taxon>Rodentia</taxon>
        <taxon>Myomorpha</taxon>
        <taxon>Muroidea</taxon>
        <taxon>Muridae</taxon>
        <taxon>Murinae</taxon>
        <taxon>Apodemus</taxon>
    </lineage>
</organism>
<dbReference type="CDD" id="cd17715">
    <property type="entry name" value="BRCT_polymerase_lambda"/>
    <property type="match status" value="1"/>
</dbReference>
<dbReference type="Pfam" id="PF14791">
    <property type="entry name" value="DNA_pol_B_thumb"/>
    <property type="match status" value="1"/>
</dbReference>
<comment type="subcellular location">
    <subcellularLocation>
        <location evidence="13">Nucleus</location>
    </subcellularLocation>
</comment>
<dbReference type="PRINTS" id="PR00869">
    <property type="entry name" value="DNAPOLX"/>
</dbReference>
<keyword evidence="7 13" id="KW-0227">DNA damage</keyword>
<dbReference type="SUPFAM" id="SSF52113">
    <property type="entry name" value="BRCT domain"/>
    <property type="match status" value="1"/>
</dbReference>
<keyword evidence="9" id="KW-0238">DNA-binding</keyword>
<keyword evidence="11" id="KW-0456">Lyase</keyword>
<dbReference type="InterPro" id="IPR019843">
    <property type="entry name" value="DNA_pol-X_BS"/>
</dbReference>
<comment type="similarity">
    <text evidence="2 13">Belongs to the DNA polymerase type-X family.</text>
</comment>
<dbReference type="InterPro" id="IPR001357">
    <property type="entry name" value="BRCT_dom"/>
</dbReference>
<dbReference type="Pfam" id="PF14792">
    <property type="entry name" value="DNA_pol_B_palm"/>
    <property type="match status" value="1"/>
</dbReference>
<dbReference type="InterPro" id="IPR029398">
    <property type="entry name" value="PolB_thumb"/>
</dbReference>
<feature type="region of interest" description="Disordered" evidence="14">
    <location>
        <begin position="180"/>
        <end position="217"/>
    </location>
</feature>
<evidence type="ECO:0000256" key="2">
    <source>
        <dbReference type="ARBA" id="ARBA00008323"/>
    </source>
</evidence>
<evidence type="ECO:0000256" key="6">
    <source>
        <dbReference type="ARBA" id="ARBA00022705"/>
    </source>
</evidence>
<dbReference type="PROSITE" id="PS00522">
    <property type="entry name" value="DNA_POLYMERASE_X"/>
    <property type="match status" value="1"/>
</dbReference>
<comment type="catalytic activity">
    <reaction evidence="12 13">
        <text>DNA(n) + a 2'-deoxyribonucleoside 5'-triphosphate = DNA(n+1) + diphosphate</text>
        <dbReference type="Rhea" id="RHEA:22508"/>
        <dbReference type="Rhea" id="RHEA-COMP:17339"/>
        <dbReference type="Rhea" id="RHEA-COMP:17340"/>
        <dbReference type="ChEBI" id="CHEBI:33019"/>
        <dbReference type="ChEBI" id="CHEBI:61560"/>
        <dbReference type="ChEBI" id="CHEBI:173112"/>
        <dbReference type="EC" id="2.7.7.7"/>
    </reaction>
</comment>
<proteinExistence type="inferred from homology"/>
<evidence type="ECO:0000256" key="3">
    <source>
        <dbReference type="ARBA" id="ARBA00022634"/>
    </source>
</evidence>
<dbReference type="SUPFAM" id="SSF81585">
    <property type="entry name" value="PsbU/PolX domain-like"/>
    <property type="match status" value="1"/>
</dbReference>
<dbReference type="InterPro" id="IPR002054">
    <property type="entry name" value="DNA-dir_DNA_pol_X"/>
</dbReference>
<dbReference type="InterPro" id="IPR036420">
    <property type="entry name" value="BRCT_dom_sf"/>
</dbReference>
<keyword evidence="3" id="KW-0237">DNA synthesis</keyword>
<evidence type="ECO:0000256" key="4">
    <source>
        <dbReference type="ARBA" id="ARBA00022679"/>
    </source>
</evidence>
<evidence type="ECO:0000256" key="14">
    <source>
        <dbReference type="SAM" id="MobiDB-lite"/>
    </source>
</evidence>
<dbReference type="SUPFAM" id="SSF81301">
    <property type="entry name" value="Nucleotidyltransferase"/>
    <property type="match status" value="1"/>
</dbReference>
<dbReference type="EMBL" id="BAAFST010000019">
    <property type="protein sequence ID" value="GAB1302477.1"/>
    <property type="molecule type" value="Genomic_DNA"/>
</dbReference>
<evidence type="ECO:0000256" key="11">
    <source>
        <dbReference type="ARBA" id="ARBA00023239"/>
    </source>
</evidence>
<dbReference type="Gene3D" id="1.10.150.20">
    <property type="entry name" value="5' to 3' exonuclease, C-terminal subdomain"/>
    <property type="match status" value="1"/>
</dbReference>
<evidence type="ECO:0000259" key="15">
    <source>
        <dbReference type="PROSITE" id="PS50172"/>
    </source>
</evidence>
<evidence type="ECO:0000256" key="13">
    <source>
        <dbReference type="RuleBase" id="RU366014"/>
    </source>
</evidence>
<dbReference type="PROSITE" id="PS50172">
    <property type="entry name" value="BRCT"/>
    <property type="match status" value="1"/>
</dbReference>
<keyword evidence="5 13" id="KW-0548">Nucleotidyltransferase</keyword>
<dbReference type="Pfam" id="PF14716">
    <property type="entry name" value="HHH_8"/>
    <property type="match status" value="1"/>
</dbReference>
<dbReference type="InterPro" id="IPR043519">
    <property type="entry name" value="NT_sf"/>
</dbReference>
<dbReference type="InterPro" id="IPR010996">
    <property type="entry name" value="HHH_MUS81"/>
</dbReference>
<comment type="caution">
    <text evidence="16">The sequence shown here is derived from an EMBL/GenBank/DDBJ whole genome shotgun (WGS) entry which is preliminary data.</text>
</comment>
<dbReference type="Gene3D" id="1.10.150.110">
    <property type="entry name" value="DNA polymerase beta, N-terminal domain-like"/>
    <property type="match status" value="1"/>
</dbReference>
<keyword evidence="6" id="KW-0235">DNA replication</keyword>
<accession>A0ABQ0FTA0</accession>
<dbReference type="PANTHER" id="PTHR11276:SF28">
    <property type="entry name" value="DNA POLYMERASE LAMBDA"/>
    <property type="match status" value="1"/>
</dbReference>
<dbReference type="InterPro" id="IPR002008">
    <property type="entry name" value="DNA_pol_X_beta-like"/>
</dbReference>
<evidence type="ECO:0000256" key="10">
    <source>
        <dbReference type="ARBA" id="ARBA00023204"/>
    </source>
</evidence>
<evidence type="ECO:0000256" key="12">
    <source>
        <dbReference type="ARBA" id="ARBA00049244"/>
    </source>
</evidence>
<keyword evidence="4 13" id="KW-0808">Transferase</keyword>
<dbReference type="InterPro" id="IPR028207">
    <property type="entry name" value="DNA_pol_B_palm_palm"/>
</dbReference>
<dbReference type="Proteomes" id="UP001623349">
    <property type="component" value="Unassembled WGS sequence"/>
</dbReference>
<dbReference type="EC" id="2.7.7.7" evidence="13"/>
<sequence>MAERSGSSALSMDPHGILKAFPKRKKIHADPSSKALAKIPKREVGEAKGWLSSLRAHVMPTGIGRARAELFEKQITQHGGQVCSAQASGLTHIVVDEGMDYERALRLLGLPQLPPGAQLVKSAWLSLCLQEGRLTDTDGFSLSTPKRLCPWTNYSPASQTKMLLLLAPRKVYPGQACLFPSPHTRAVSPPPKAEKPPRTQAQLSSEDEASDGEEPQVSAADLQALISGHYPTPPGEDGGPDAAPEALDKWVCAQPSSQKATNYNLHITEKLEVLAKAYSVQGDKWRALGYAKAINALKSFHKPVSSYQEACSIPGIGKRMAEKVMEILESGHLRKLDHISDSVPVLELFSNIWGAGTKTAQMWYHQGFRNLDDIRSLGSLTTQQAIGLKHYDDFLDRMPREEAAEIEQTVRISAQAFNPGLLCVACGSYRRGKATCGDVDVLITHPDGRSHQGIFSRLLDSLRQQGFLTDDLVSQEENGQQQKYLGVCRLPGAGQRHRRLDIIVVPYSEFACALLYFTGSAHFNRSMRALAKTKGMSLSEHALSAAVVRNSQGVKVGPGQVLPTATEKDVFKLLGLPYREPAERDW</sequence>
<keyword evidence="8 13" id="KW-0239">DNA-directed DNA polymerase</keyword>
<dbReference type="PANTHER" id="PTHR11276">
    <property type="entry name" value="DNA POLYMERASE TYPE-X FAMILY MEMBER"/>
    <property type="match status" value="1"/>
</dbReference>
<evidence type="ECO:0000313" key="16">
    <source>
        <dbReference type="EMBL" id="GAB1302477.1"/>
    </source>
</evidence>
<dbReference type="Gene3D" id="3.30.460.10">
    <property type="entry name" value="Beta Polymerase, domain 2"/>
    <property type="match status" value="1"/>
</dbReference>
<dbReference type="CDD" id="cd00141">
    <property type="entry name" value="NT_POLXc"/>
    <property type="match status" value="1"/>
</dbReference>
<evidence type="ECO:0000256" key="1">
    <source>
        <dbReference type="ARBA" id="ARBA00001936"/>
    </source>
</evidence>
<evidence type="ECO:0000256" key="8">
    <source>
        <dbReference type="ARBA" id="ARBA00022932"/>
    </source>
</evidence>
<gene>
    <name evidence="16" type="ORF">APTSU1_001771600</name>
</gene>
<dbReference type="InterPro" id="IPR018944">
    <property type="entry name" value="DNA_pol_lambd_fingers_domain"/>
</dbReference>